<protein>
    <recommendedName>
        <fullName evidence="1">HTH cro/C1-type domain-containing protein</fullName>
    </recommendedName>
</protein>
<reference evidence="3" key="2">
    <citation type="submission" date="2014-08" db="EMBL/GenBank/DDBJ databases">
        <title>Complete genome of Weissella ceti strain WS74 isolated from diseased rainbow trout in Brazil.</title>
        <authorList>
            <person name="Figueiredo H.C.P."/>
            <person name="Leal C.A.G."/>
            <person name="Pereira F.L."/>
            <person name="Soares S.C."/>
            <person name="Dorella F.A."/>
            <person name="Carvalho A.F."/>
            <person name="Azevedo V.A.C."/>
        </authorList>
    </citation>
    <scope>NUCLEOTIDE SEQUENCE [LARGE SCALE GENOMIC DNA]</scope>
    <source>
        <strain evidence="3">WS74</strain>
    </source>
</reference>
<dbReference type="EMBL" id="CP009223">
    <property type="protein sequence ID" value="AIM62879.1"/>
    <property type="molecule type" value="Genomic_DNA"/>
</dbReference>
<dbReference type="RefSeq" id="WP_009765277.1">
    <property type="nucleotide sequence ID" value="NZ_CP009223.1"/>
</dbReference>
<gene>
    <name evidence="2" type="ORF">WS74_0627</name>
</gene>
<dbReference type="Proteomes" id="UP000029079">
    <property type="component" value="Chromosome"/>
</dbReference>
<organism evidence="2 3">
    <name type="scientific">Weissella ceti</name>
    <dbReference type="NCBI Taxonomy" id="759620"/>
    <lineage>
        <taxon>Bacteria</taxon>
        <taxon>Bacillati</taxon>
        <taxon>Bacillota</taxon>
        <taxon>Bacilli</taxon>
        <taxon>Lactobacillales</taxon>
        <taxon>Lactobacillaceae</taxon>
        <taxon>Weissella</taxon>
    </lineage>
</organism>
<name>A0A075TZ83_9LACO</name>
<dbReference type="PATRIC" id="fig|759620.7.peg.653"/>
<feature type="domain" description="HTH cro/C1-type" evidence="1">
    <location>
        <begin position="11"/>
        <end position="52"/>
    </location>
</feature>
<accession>A0A075TZ83</accession>
<proteinExistence type="predicted"/>
<reference evidence="2 3" key="1">
    <citation type="journal article" date="2014" name="Genome Announc.">
        <title>Complete Genome Sequences of Fish Pathogenic Weissella ceti Strains WS74 and WS105.</title>
        <authorList>
            <person name="Figueiredo H.C."/>
            <person name="Leal C.A."/>
            <person name="Dorella F.A."/>
            <person name="Carvalho A.F."/>
            <person name="Soares S.C."/>
            <person name="Pereira F.L."/>
            <person name="Azevedo V.A."/>
        </authorList>
    </citation>
    <scope>NUCLEOTIDE SEQUENCE [LARGE SCALE GENOMIC DNA]</scope>
    <source>
        <strain evidence="2 3">WS74</strain>
    </source>
</reference>
<keyword evidence="3" id="KW-1185">Reference proteome</keyword>
<dbReference type="KEGG" id="wce:WS08_0626"/>
<evidence type="ECO:0000313" key="3">
    <source>
        <dbReference type="Proteomes" id="UP000029079"/>
    </source>
</evidence>
<evidence type="ECO:0000259" key="1">
    <source>
        <dbReference type="Pfam" id="PF13443"/>
    </source>
</evidence>
<dbReference type="KEGG" id="wct:WS74_0627"/>
<dbReference type="KEGG" id="wci:WS105_0687"/>
<evidence type="ECO:0000313" key="2">
    <source>
        <dbReference type="EMBL" id="AIM62879.1"/>
    </source>
</evidence>
<dbReference type="InterPro" id="IPR001387">
    <property type="entry name" value="Cro/C1-type_HTH"/>
</dbReference>
<dbReference type="STRING" id="759620.WS105_0687"/>
<dbReference type="Pfam" id="PF13443">
    <property type="entry name" value="HTH_26"/>
    <property type="match status" value="1"/>
</dbReference>
<dbReference type="OrthoDB" id="2339770at2"/>
<dbReference type="AlphaFoldDB" id="A0A075TZ83"/>
<sequence length="60" mass="6831">MELRDKVKWVIDSDITTYQFAKDTGLTNTVLSKLRRGEKEVGRLSLDVAEKIGGLYDSRN</sequence>